<feature type="domain" description="SUF system FeS cluster assembly SufBD core" evidence="2">
    <location>
        <begin position="195"/>
        <end position="429"/>
    </location>
</feature>
<name>A0A1G2DEW7_9BACT</name>
<evidence type="ECO:0000313" key="4">
    <source>
        <dbReference type="EMBL" id="OGZ11501.1"/>
    </source>
</evidence>
<dbReference type="GO" id="GO:0016226">
    <property type="term" value="P:iron-sulfur cluster assembly"/>
    <property type="evidence" value="ECO:0007669"/>
    <property type="project" value="InterPro"/>
</dbReference>
<proteinExistence type="inferred from homology"/>
<feature type="domain" description="SUF system FeS cluster assembly SufBD N-terminal" evidence="3">
    <location>
        <begin position="125"/>
        <end position="192"/>
    </location>
</feature>
<dbReference type="STRING" id="1798664.A3C93_01130"/>
<dbReference type="SUPFAM" id="SSF101960">
    <property type="entry name" value="Stabilizer of iron transporter SufD"/>
    <property type="match status" value="1"/>
</dbReference>
<dbReference type="Proteomes" id="UP000178636">
    <property type="component" value="Unassembled WGS sequence"/>
</dbReference>
<evidence type="ECO:0000256" key="1">
    <source>
        <dbReference type="ARBA" id="ARBA00043967"/>
    </source>
</evidence>
<dbReference type="Pfam" id="PF19295">
    <property type="entry name" value="SufBD_N"/>
    <property type="match status" value="1"/>
</dbReference>
<reference evidence="4 5" key="1">
    <citation type="journal article" date="2016" name="Nat. Commun.">
        <title>Thousands of microbial genomes shed light on interconnected biogeochemical processes in an aquifer system.</title>
        <authorList>
            <person name="Anantharaman K."/>
            <person name="Brown C.T."/>
            <person name="Hug L.A."/>
            <person name="Sharon I."/>
            <person name="Castelle C.J."/>
            <person name="Probst A.J."/>
            <person name="Thomas B.C."/>
            <person name="Singh A."/>
            <person name="Wilkins M.J."/>
            <person name="Karaoz U."/>
            <person name="Brodie E.L."/>
            <person name="Williams K.H."/>
            <person name="Hubbard S.S."/>
            <person name="Banfield J.F."/>
        </authorList>
    </citation>
    <scope>NUCLEOTIDE SEQUENCE [LARGE SCALE GENOMIC DNA]</scope>
</reference>
<dbReference type="Pfam" id="PF01458">
    <property type="entry name" value="SUFBD_core"/>
    <property type="match status" value="1"/>
</dbReference>
<dbReference type="InterPro" id="IPR010231">
    <property type="entry name" value="SUF_FeS_clus_asmbl_SufB"/>
</dbReference>
<dbReference type="EMBL" id="MHLO01000033">
    <property type="protein sequence ID" value="OGZ11501.1"/>
    <property type="molecule type" value="Genomic_DNA"/>
</dbReference>
<evidence type="ECO:0000259" key="2">
    <source>
        <dbReference type="Pfam" id="PF01458"/>
    </source>
</evidence>
<dbReference type="InterPro" id="IPR045595">
    <property type="entry name" value="SufBD_N"/>
</dbReference>
<dbReference type="InterPro" id="IPR055346">
    <property type="entry name" value="Fe-S_cluster_assembly_SufBD"/>
</dbReference>
<dbReference type="InterPro" id="IPR000825">
    <property type="entry name" value="SUF_FeS_clus_asmbl_SufBD_core"/>
</dbReference>
<sequence length="458" mass="50676">MLQGKCPMETKTTTRVHNVGPDEALVRHISSTKKEPAWMLELRLKSLAFWQKTPMPAWGPDLSGLKLEGMTYYVDPNVAETNDWKELPKEITDTFEKLGIPKAERDYLGGVGAQFDSGVVYHRIQESLAKKGVIFENMDVALQKYPELVREHFMTQCVPITDHKFIMLHGAVWSGGTFIYVPKGVSVELPLQAYFRMNKARSAQFEHTLIIADEGAEITYIEGCSAPQYTGSSLHAGCVELWVKKNARVKYISVENWSKNTYNLNTKKALVFDNATVEWVNGNMGSHTTMLYPSSILLGRGARSESLGIVMANTGQVQDTGSKATHVAPDTVSVIRSKSVSKGGGVSNYRGLVRIMPGATNARSTVSCDALILDDESVSNTYPSVKNENNSSDISHEARVGKIGEEEVFYFKSRGYSESEAVRLIVGGFMEPIVKALPLEYAVELNKLIELEMENSVG</sequence>
<protein>
    <submittedName>
        <fullName evidence="4">Fe-S cluster assembly protein SufB</fullName>
    </submittedName>
</protein>
<comment type="caution">
    <text evidence="4">The sequence shown here is derived from an EMBL/GenBank/DDBJ whole genome shotgun (WGS) entry which is preliminary data.</text>
</comment>
<accession>A0A1G2DEW7</accession>
<dbReference type="InterPro" id="IPR037284">
    <property type="entry name" value="SUF_FeS_clus_asmbl_SufBD_sf"/>
</dbReference>
<dbReference type="PANTHER" id="PTHR30508">
    <property type="entry name" value="FES CLUSTER ASSEMBLY PROTEIN SUF"/>
    <property type="match status" value="1"/>
</dbReference>
<evidence type="ECO:0000313" key="5">
    <source>
        <dbReference type="Proteomes" id="UP000178636"/>
    </source>
</evidence>
<dbReference type="NCBIfam" id="TIGR01980">
    <property type="entry name" value="sufB"/>
    <property type="match status" value="1"/>
</dbReference>
<dbReference type="AlphaFoldDB" id="A0A1G2DEW7"/>
<gene>
    <name evidence="4" type="ORF">A3C93_01130</name>
</gene>
<evidence type="ECO:0000259" key="3">
    <source>
        <dbReference type="Pfam" id="PF19295"/>
    </source>
</evidence>
<dbReference type="PANTHER" id="PTHR30508:SF1">
    <property type="entry name" value="UPF0051 PROTEIN ABCI8, CHLOROPLASTIC-RELATED"/>
    <property type="match status" value="1"/>
</dbReference>
<organism evidence="4 5">
    <name type="scientific">Candidatus Lloydbacteria bacterium RIFCSPHIGHO2_02_FULL_54_17</name>
    <dbReference type="NCBI Taxonomy" id="1798664"/>
    <lineage>
        <taxon>Bacteria</taxon>
        <taxon>Candidatus Lloydiibacteriota</taxon>
    </lineage>
</organism>
<comment type="similarity">
    <text evidence="1">Belongs to the iron-sulfur cluster assembly SufBD family.</text>
</comment>